<dbReference type="CDD" id="cd07563">
    <property type="entry name" value="Peptidase_S41_IRBP"/>
    <property type="match status" value="1"/>
</dbReference>
<dbReference type="Pfam" id="PF03572">
    <property type="entry name" value="Peptidase_S41"/>
    <property type="match status" value="1"/>
</dbReference>
<name>A0ABP4AK14_9ACTN</name>
<proteinExistence type="predicted"/>
<dbReference type="PANTHER" id="PTHR11261:SF3">
    <property type="entry name" value="RETINOL-BINDING PROTEIN 3"/>
    <property type="match status" value="1"/>
</dbReference>
<evidence type="ECO:0000313" key="2">
    <source>
        <dbReference type="EMBL" id="GAA0937825.1"/>
    </source>
</evidence>
<dbReference type="SUPFAM" id="SSF52096">
    <property type="entry name" value="ClpP/crotonase"/>
    <property type="match status" value="1"/>
</dbReference>
<dbReference type="InterPro" id="IPR029045">
    <property type="entry name" value="ClpP/crotonase-like_dom_sf"/>
</dbReference>
<evidence type="ECO:0000259" key="1">
    <source>
        <dbReference type="SMART" id="SM00245"/>
    </source>
</evidence>
<dbReference type="InterPro" id="IPR005151">
    <property type="entry name" value="Tail-specific_protease"/>
</dbReference>
<protein>
    <submittedName>
        <fullName evidence="2">S41 family peptidase</fullName>
    </submittedName>
</protein>
<dbReference type="EMBL" id="BAAAHK010000006">
    <property type="protein sequence ID" value="GAA0937825.1"/>
    <property type="molecule type" value="Genomic_DNA"/>
</dbReference>
<reference evidence="3" key="1">
    <citation type="journal article" date="2019" name="Int. J. Syst. Evol. Microbiol.">
        <title>The Global Catalogue of Microorganisms (GCM) 10K type strain sequencing project: providing services to taxonomists for standard genome sequencing and annotation.</title>
        <authorList>
            <consortium name="The Broad Institute Genomics Platform"/>
            <consortium name="The Broad Institute Genome Sequencing Center for Infectious Disease"/>
            <person name="Wu L."/>
            <person name="Ma J."/>
        </authorList>
    </citation>
    <scope>NUCLEOTIDE SEQUENCE [LARGE SCALE GENOMIC DNA]</scope>
    <source>
        <strain evidence="3">JCM 10977</strain>
    </source>
</reference>
<dbReference type="Pfam" id="PF11918">
    <property type="entry name" value="Peptidase_S41_N"/>
    <property type="match status" value="1"/>
</dbReference>
<gene>
    <name evidence="2" type="ORF">GCM10009554_26330</name>
</gene>
<keyword evidence="3" id="KW-1185">Reference proteome</keyword>
<organism evidence="2 3">
    <name type="scientific">Kribbella koreensis</name>
    <dbReference type="NCBI Taxonomy" id="57909"/>
    <lineage>
        <taxon>Bacteria</taxon>
        <taxon>Bacillati</taxon>
        <taxon>Actinomycetota</taxon>
        <taxon>Actinomycetes</taxon>
        <taxon>Propionibacteriales</taxon>
        <taxon>Kribbellaceae</taxon>
        <taxon>Kribbella</taxon>
    </lineage>
</organism>
<comment type="caution">
    <text evidence="2">The sequence shown here is derived from an EMBL/GenBank/DDBJ whole genome shotgun (WGS) entry which is preliminary data.</text>
</comment>
<dbReference type="RefSeq" id="WP_343968491.1">
    <property type="nucleotide sequence ID" value="NZ_BAAAHK010000006.1"/>
</dbReference>
<feature type="domain" description="Tail specific protease" evidence="1">
    <location>
        <begin position="84"/>
        <end position="283"/>
    </location>
</feature>
<dbReference type="Gene3D" id="3.30.750.44">
    <property type="match status" value="1"/>
</dbReference>
<dbReference type="Proteomes" id="UP001500542">
    <property type="component" value="Unassembled WGS sequence"/>
</dbReference>
<dbReference type="Gene3D" id="3.90.226.10">
    <property type="entry name" value="2-enoyl-CoA Hydratase, Chain A, domain 1"/>
    <property type="match status" value="1"/>
</dbReference>
<evidence type="ECO:0000313" key="3">
    <source>
        <dbReference type="Proteomes" id="UP001500542"/>
    </source>
</evidence>
<dbReference type="PANTHER" id="PTHR11261">
    <property type="entry name" value="INTERPHOTORECEPTOR RETINOID-BINDING PROTEIN"/>
    <property type="match status" value="1"/>
</dbReference>
<sequence length="333" mass="36008">MRTDEIAELIDRLATLVSELYVFPEVGAEIATRLKAAAADGRYDALAEPEELAARVTADLQEGNQDRHLRLKFHVDEVVDETDPVAEDAAWRRHAELTAGGMARVERLAGNIGLLEIRPLIFDPTHAGAAVSAAMSLLSATDALVIDLRRCLGGSPDMVTFLCSHFFDGEPVHLNDLVTPADGTVRQFWTIPHLPGPRFGGTKPIWVLTSSTTFSAAEELTYDLQQLGRATVIGERTGGGAHPRDGFKLHPHLEATIPIKRALNPVSHTNWEGTGVIPDLELPAPSAFNEAYSQALDHVLALPTDPARRALTDEAREAREALSAAPAHADAPR</sequence>
<accession>A0ABP4AK14</accession>
<dbReference type="SMART" id="SM00245">
    <property type="entry name" value="TSPc"/>
    <property type="match status" value="1"/>
</dbReference>